<gene>
    <name evidence="2" type="ORF">EV196_108255</name>
</gene>
<sequence length="143" mass="16625">MNKPPKLTIAQQFAGLKRDYGFGETKMSTYSQIVWEGKLKSSPLGDEYLVRVTYKKGDSPKIYVLEPKELKLPEGKNKLEHVYDHKKQKLCLFYPKAKEWNDTKTITSTIMPWAMEWLYHYEMWLITGEWLGGGIHPGGNNLK</sequence>
<dbReference type="Pfam" id="PF26395">
    <property type="entry name" value="E2-CBASS"/>
    <property type="match status" value="1"/>
</dbReference>
<keyword evidence="3" id="KW-1185">Reference proteome</keyword>
<dbReference type="RefSeq" id="WP_207902870.1">
    <property type="nucleotide sequence ID" value="NZ_OX156936.1"/>
</dbReference>
<organism evidence="2 3">
    <name type="scientific">Mariniflexile fucanivorans</name>
    <dbReference type="NCBI Taxonomy" id="264023"/>
    <lineage>
        <taxon>Bacteria</taxon>
        <taxon>Pseudomonadati</taxon>
        <taxon>Bacteroidota</taxon>
        <taxon>Flavobacteriia</taxon>
        <taxon>Flavobacteriales</taxon>
        <taxon>Flavobacteriaceae</taxon>
        <taxon>Mariniflexile</taxon>
    </lineage>
</organism>
<comment type="caution">
    <text evidence="2">The sequence shown here is derived from an EMBL/GenBank/DDBJ whole genome shotgun (WGS) entry which is preliminary data.</text>
</comment>
<proteinExistence type="predicted"/>
<dbReference type="InterPro" id="IPR058588">
    <property type="entry name" value="E2-CBASS"/>
</dbReference>
<dbReference type="AlphaFoldDB" id="A0A4R1RDU3"/>
<accession>A0A4R1RDU3</accession>
<feature type="domain" description="Type II CBASS E2 protein" evidence="1">
    <location>
        <begin position="12"/>
        <end position="137"/>
    </location>
</feature>
<reference evidence="2 3" key="1">
    <citation type="submission" date="2019-03" db="EMBL/GenBank/DDBJ databases">
        <title>Genomic Encyclopedia of Type Strains, Phase IV (KMG-IV): sequencing the most valuable type-strain genomes for metagenomic binning, comparative biology and taxonomic classification.</title>
        <authorList>
            <person name="Goeker M."/>
        </authorList>
    </citation>
    <scope>NUCLEOTIDE SEQUENCE [LARGE SCALE GENOMIC DNA]</scope>
    <source>
        <strain evidence="2 3">DSM 18792</strain>
    </source>
</reference>
<dbReference type="EMBL" id="SLUP01000008">
    <property type="protein sequence ID" value="TCL64054.1"/>
    <property type="molecule type" value="Genomic_DNA"/>
</dbReference>
<name>A0A4R1RDU3_9FLAO</name>
<evidence type="ECO:0000313" key="3">
    <source>
        <dbReference type="Proteomes" id="UP000295455"/>
    </source>
</evidence>
<evidence type="ECO:0000313" key="2">
    <source>
        <dbReference type="EMBL" id="TCL64054.1"/>
    </source>
</evidence>
<protein>
    <recommendedName>
        <fullName evidence="1">Type II CBASS E2 protein domain-containing protein</fullName>
    </recommendedName>
</protein>
<evidence type="ECO:0000259" key="1">
    <source>
        <dbReference type="Pfam" id="PF26395"/>
    </source>
</evidence>
<dbReference type="Proteomes" id="UP000295455">
    <property type="component" value="Unassembled WGS sequence"/>
</dbReference>